<evidence type="ECO:0000313" key="2">
    <source>
        <dbReference type="EMBL" id="MBI4920835.1"/>
    </source>
</evidence>
<dbReference type="InterPro" id="IPR011059">
    <property type="entry name" value="Metal-dep_hydrolase_composite"/>
</dbReference>
<dbReference type="NCBIfam" id="TIGR02318">
    <property type="entry name" value="phosphono_phnM"/>
    <property type="match status" value="1"/>
</dbReference>
<sequence>MMETVFRNARIVLADEVIEGSIRIADGRIAAVDAGPSAVGEDFDGDYLIPGLVELHTDHLEGHYRPRPGVFWNPLAALQAHDVQIAGSGITTVFDAVRIGSDPEMPGMGDHVQVLVDAIAAGMADGRLRADHLIHLRCELPAHDVVADFERFADLPLVKLASVMDHTPGQRQYQTVAKYVLYYKERMHFSDAEMEAFIADRHAEQALYSDKHRKAILRRGLAAGIAFASHDDATEAHVAESVEDGVSIAEFPTTLLAAEQSHRAGLAVLMGAPNVVRGGSHSGNIAAADLAREGCLDVLSSDYVPGALIQAAFMLPELTGNVSLPEAIRMVSATPARAAHLTDRGEIVAGQRADLVRVRMHGDMPVVKGVWRQGVRVS</sequence>
<dbReference type="PANTHER" id="PTHR43135:SF3">
    <property type="entry name" value="ALPHA-D-RIBOSE 1-METHYLPHOSPHONATE 5-TRIPHOSPHATE DIPHOSPHATASE"/>
    <property type="match status" value="1"/>
</dbReference>
<dbReference type="PANTHER" id="PTHR43135">
    <property type="entry name" value="ALPHA-D-RIBOSE 1-METHYLPHOSPHONATE 5-TRIPHOSPHATE DIPHOSPHATASE"/>
    <property type="match status" value="1"/>
</dbReference>
<dbReference type="SUPFAM" id="SSF51338">
    <property type="entry name" value="Composite domain of metallo-dependent hydrolases"/>
    <property type="match status" value="1"/>
</dbReference>
<dbReference type="Gene3D" id="3.20.20.140">
    <property type="entry name" value="Metal-dependent hydrolases"/>
    <property type="match status" value="2"/>
</dbReference>
<dbReference type="NCBIfam" id="NF011984">
    <property type="entry name" value="PRK15446.1-5"/>
    <property type="match status" value="1"/>
</dbReference>
<dbReference type="InterPro" id="IPR051781">
    <property type="entry name" value="Metallo-dep_Hydrolase"/>
</dbReference>
<dbReference type="NCBIfam" id="NF011983">
    <property type="entry name" value="PRK15446.1-4"/>
    <property type="match status" value="1"/>
</dbReference>
<feature type="domain" description="Amidohydrolase 3" evidence="1">
    <location>
        <begin position="283"/>
        <end position="357"/>
    </location>
</feature>
<proteinExistence type="predicted"/>
<dbReference type="AlphaFoldDB" id="A0A933L0J3"/>
<dbReference type="EMBL" id="JACRAF010000013">
    <property type="protein sequence ID" value="MBI4920835.1"/>
    <property type="molecule type" value="Genomic_DNA"/>
</dbReference>
<name>A0A933L0J3_9HYPH</name>
<dbReference type="Proteomes" id="UP000782610">
    <property type="component" value="Unassembled WGS sequence"/>
</dbReference>
<dbReference type="CDD" id="cd01306">
    <property type="entry name" value="PhnM"/>
    <property type="match status" value="1"/>
</dbReference>
<dbReference type="PIRSF" id="PIRSF038971">
    <property type="entry name" value="PhnM"/>
    <property type="match status" value="1"/>
</dbReference>
<evidence type="ECO:0000259" key="1">
    <source>
        <dbReference type="Pfam" id="PF07969"/>
    </source>
</evidence>
<dbReference type="Pfam" id="PF07969">
    <property type="entry name" value="Amidohydro_3"/>
    <property type="match status" value="1"/>
</dbReference>
<dbReference type="NCBIfam" id="NF011987">
    <property type="entry name" value="PRK15446.2-3"/>
    <property type="match status" value="1"/>
</dbReference>
<accession>A0A933L0J3</accession>
<dbReference type="InterPro" id="IPR012696">
    <property type="entry name" value="PhnM"/>
</dbReference>
<dbReference type="InterPro" id="IPR013108">
    <property type="entry name" value="Amidohydro_3"/>
</dbReference>
<dbReference type="GO" id="GO:0016810">
    <property type="term" value="F:hydrolase activity, acting on carbon-nitrogen (but not peptide) bonds"/>
    <property type="evidence" value="ECO:0007669"/>
    <property type="project" value="InterPro"/>
</dbReference>
<reference evidence="2" key="1">
    <citation type="submission" date="2020-07" db="EMBL/GenBank/DDBJ databases">
        <title>Huge and variable diversity of episymbiotic CPR bacteria and DPANN archaea in groundwater ecosystems.</title>
        <authorList>
            <person name="He C.Y."/>
            <person name="Keren R."/>
            <person name="Whittaker M."/>
            <person name="Farag I.F."/>
            <person name="Doudna J."/>
            <person name="Cate J.H.D."/>
            <person name="Banfield J.F."/>
        </authorList>
    </citation>
    <scope>NUCLEOTIDE SEQUENCE</scope>
    <source>
        <strain evidence="2">NC_groundwater_1586_Pr3_B-0.1um_66_15</strain>
    </source>
</reference>
<dbReference type="SUPFAM" id="SSF51556">
    <property type="entry name" value="Metallo-dependent hydrolases"/>
    <property type="match status" value="1"/>
</dbReference>
<dbReference type="NCBIfam" id="NF011981">
    <property type="entry name" value="PRK15446.1-2"/>
    <property type="match status" value="1"/>
</dbReference>
<dbReference type="InterPro" id="IPR032466">
    <property type="entry name" value="Metal_Hydrolase"/>
</dbReference>
<protein>
    <submittedName>
        <fullName evidence="2">Alpha-D-ribose 1-methylphosphonate 5-triphosphate diphosphatase</fullName>
        <ecNumber evidence="2">3.6.1.63</ecNumber>
    </submittedName>
</protein>
<keyword evidence="2" id="KW-0378">Hydrolase</keyword>
<dbReference type="Gene3D" id="2.30.40.10">
    <property type="entry name" value="Urease, subunit C, domain 1"/>
    <property type="match status" value="1"/>
</dbReference>
<gene>
    <name evidence="2" type="ORF">HY834_03735</name>
</gene>
<dbReference type="EC" id="3.6.1.63" evidence="2"/>
<comment type="caution">
    <text evidence="2">The sequence shown here is derived from an EMBL/GenBank/DDBJ whole genome shotgun (WGS) entry which is preliminary data.</text>
</comment>
<organism evidence="2 3">
    <name type="scientific">Devosia nanyangense</name>
    <dbReference type="NCBI Taxonomy" id="1228055"/>
    <lineage>
        <taxon>Bacteria</taxon>
        <taxon>Pseudomonadati</taxon>
        <taxon>Pseudomonadota</taxon>
        <taxon>Alphaproteobacteria</taxon>
        <taxon>Hyphomicrobiales</taxon>
        <taxon>Devosiaceae</taxon>
        <taxon>Devosia</taxon>
    </lineage>
</organism>
<dbReference type="GO" id="GO:0019700">
    <property type="term" value="P:organic phosphonate catabolic process"/>
    <property type="evidence" value="ECO:0007669"/>
    <property type="project" value="InterPro"/>
</dbReference>
<dbReference type="NCBIfam" id="NF011990">
    <property type="entry name" value="PRK15446.2-6"/>
    <property type="match status" value="1"/>
</dbReference>
<evidence type="ECO:0000313" key="3">
    <source>
        <dbReference type="Proteomes" id="UP000782610"/>
    </source>
</evidence>